<name>A0A0R3TQ65_RODNA</name>
<dbReference type="Pfam" id="PF16184">
    <property type="entry name" value="Cadherin_3"/>
    <property type="match status" value="1"/>
</dbReference>
<evidence type="ECO:0000313" key="2">
    <source>
        <dbReference type="Proteomes" id="UP000278807"/>
    </source>
</evidence>
<evidence type="ECO:0000313" key="1">
    <source>
        <dbReference type="EMBL" id="VDO06289.1"/>
    </source>
</evidence>
<proteinExistence type="predicted"/>
<sequence length="580" mass="65584">MAFFLLVRGIPVYLIRVKPAQIWWSSIAEISPSYLASQTTAIYEDLEVSDFSRIEYRIRGLKGGLISSSASEVIPVSTFTNEDIQQHRVVFYHDGKSFSAGFKFSLIYGNYESAAHDFNIEVKAVTNLSLKLNPIVGQIDFFRDVSMTNINSLLILADKQSYDLTRACKTGGLQVEFKVMDAQPHCFFVAKRATNIYTSTLQTSTFTQCDIYSGHVLISCPKSTQIKTSLSLKAQVIDSISSNHQRIIYVSEIRKIEVVILEKYAETSRRIAIAKSDGSTSLRLDDIRMYGIGYTVYQPTRSCAYVLKSLPHYGDLLCDDRVVKVGDTVCKSLVYKYIGGSGMLDKFSLEVFPNSKEGTQSATVNVPVIIHRGDTLNMSKLGTKKPIRVTMNDTFVPLNADLIGHINGAIYVITKFPVYGDIYFNESKITSFSSQLLNRGEIYYLRNENYLSDFTSDIICIAICDDWPECQINDMIIEIQIAAFPVETKIIYQNIYYNSQNRSIPVRIEQRPPGKEAFIITLKPNIGQLLHDNFEVVEISSLEISNNGLSYYRPKWNTSNDEFVLKQMRPPVTMIFRVTD</sequence>
<reference evidence="1 2" key="2">
    <citation type="submission" date="2018-11" db="EMBL/GenBank/DDBJ databases">
        <authorList>
            <consortium name="Pathogen Informatics"/>
        </authorList>
    </citation>
    <scope>NUCLEOTIDE SEQUENCE [LARGE SCALE GENOMIC DNA]</scope>
</reference>
<organism evidence="3">
    <name type="scientific">Rodentolepis nana</name>
    <name type="common">Dwarf tapeworm</name>
    <name type="synonym">Hymenolepis nana</name>
    <dbReference type="NCBI Taxonomy" id="102285"/>
    <lineage>
        <taxon>Eukaryota</taxon>
        <taxon>Metazoa</taxon>
        <taxon>Spiralia</taxon>
        <taxon>Lophotrochozoa</taxon>
        <taxon>Platyhelminthes</taxon>
        <taxon>Cestoda</taxon>
        <taxon>Eucestoda</taxon>
        <taxon>Cyclophyllidea</taxon>
        <taxon>Hymenolepididae</taxon>
        <taxon>Rodentolepis</taxon>
    </lineage>
</organism>
<evidence type="ECO:0000313" key="3">
    <source>
        <dbReference type="WBParaSite" id="HNAJ_0000967201-mRNA-1"/>
    </source>
</evidence>
<dbReference type="WBParaSite" id="HNAJ_0000967201-mRNA-1">
    <property type="protein sequence ID" value="HNAJ_0000967201-mRNA-1"/>
    <property type="gene ID" value="HNAJ_0000967201"/>
</dbReference>
<accession>A0A0R3TQ65</accession>
<dbReference type="Proteomes" id="UP000278807">
    <property type="component" value="Unassembled WGS sequence"/>
</dbReference>
<keyword evidence="2" id="KW-1185">Reference proteome</keyword>
<dbReference type="AlphaFoldDB" id="A0A0R3TQ65"/>
<gene>
    <name evidence="1" type="ORF">HNAJ_LOCUS9667</name>
</gene>
<protein>
    <submittedName>
        <fullName evidence="3">A2M_N_2 domain-containing protein</fullName>
    </submittedName>
</protein>
<dbReference type="OrthoDB" id="430044at2759"/>
<dbReference type="EMBL" id="UZAE01012703">
    <property type="protein sequence ID" value="VDO06289.1"/>
    <property type="molecule type" value="Genomic_DNA"/>
</dbReference>
<reference evidence="3" key="1">
    <citation type="submission" date="2017-02" db="UniProtKB">
        <authorList>
            <consortium name="WormBaseParasite"/>
        </authorList>
    </citation>
    <scope>IDENTIFICATION</scope>
</reference>